<protein>
    <submittedName>
        <fullName evidence="1">Uncharacterized protein</fullName>
    </submittedName>
</protein>
<dbReference type="Proteomes" id="UP000270924">
    <property type="component" value="Unassembled WGS sequence"/>
</dbReference>
<gene>
    <name evidence="1" type="ORF">WBA_LOCUS9874</name>
</gene>
<name>A0A3P7E5U9_WUCBA</name>
<evidence type="ECO:0000313" key="1">
    <source>
        <dbReference type="EMBL" id="VDM17811.1"/>
    </source>
</evidence>
<organism evidence="1 2">
    <name type="scientific">Wuchereria bancrofti</name>
    <dbReference type="NCBI Taxonomy" id="6293"/>
    <lineage>
        <taxon>Eukaryota</taxon>
        <taxon>Metazoa</taxon>
        <taxon>Ecdysozoa</taxon>
        <taxon>Nematoda</taxon>
        <taxon>Chromadorea</taxon>
        <taxon>Rhabditida</taxon>
        <taxon>Spirurina</taxon>
        <taxon>Spiruromorpha</taxon>
        <taxon>Filarioidea</taxon>
        <taxon>Onchocercidae</taxon>
        <taxon>Wuchereria</taxon>
    </lineage>
</organism>
<proteinExistence type="predicted"/>
<sequence length="75" mass="8854">MILSYLRRKPKNELMLSTQFRLSINLDFLNAIFNVKHRTVFGNFKQIGRIILAQQSQFPEKITNEQNGGSFLLYY</sequence>
<dbReference type="InParanoid" id="A0A3P7E5U9"/>
<dbReference type="AlphaFoldDB" id="A0A3P7E5U9"/>
<evidence type="ECO:0000313" key="2">
    <source>
        <dbReference type="Proteomes" id="UP000270924"/>
    </source>
</evidence>
<keyword evidence="2" id="KW-1185">Reference proteome</keyword>
<accession>A0A3P7E5U9</accession>
<reference evidence="1 2" key="1">
    <citation type="submission" date="2018-11" db="EMBL/GenBank/DDBJ databases">
        <authorList>
            <consortium name="Pathogen Informatics"/>
        </authorList>
    </citation>
    <scope>NUCLEOTIDE SEQUENCE [LARGE SCALE GENOMIC DNA]</scope>
</reference>
<dbReference type="EMBL" id="UYWW01010458">
    <property type="protein sequence ID" value="VDM17811.1"/>
    <property type="molecule type" value="Genomic_DNA"/>
</dbReference>
<feature type="non-terminal residue" evidence="1">
    <location>
        <position position="75"/>
    </location>
</feature>